<feature type="domain" description="B30.2/SPRY" evidence="17">
    <location>
        <begin position="211"/>
        <end position="412"/>
    </location>
</feature>
<evidence type="ECO:0000256" key="2">
    <source>
        <dbReference type="ARBA" id="ARBA00004639"/>
    </source>
</evidence>
<dbReference type="PANTHER" id="PTHR12864">
    <property type="entry name" value="RAN BINDING PROTEIN 9-RELATED"/>
    <property type="match status" value="1"/>
</dbReference>
<dbReference type="SMART" id="SM00449">
    <property type="entry name" value="SPRY"/>
    <property type="match status" value="1"/>
</dbReference>
<keyword evidence="10 15" id="KW-1133">Transmembrane helix</keyword>
<feature type="transmembrane region" description="Helical" evidence="15">
    <location>
        <begin position="72"/>
        <end position="99"/>
    </location>
</feature>
<evidence type="ECO:0000256" key="7">
    <source>
        <dbReference type="ARBA" id="ARBA00022753"/>
    </source>
</evidence>
<dbReference type="EMBL" id="UFAJ01000388">
    <property type="protein sequence ID" value="SSD60566.1"/>
    <property type="molecule type" value="Genomic_DNA"/>
</dbReference>
<protein>
    <submittedName>
        <fullName evidence="18">Related to Protein EAR1</fullName>
    </submittedName>
</protein>
<feature type="signal peptide" evidence="16">
    <location>
        <begin position="1"/>
        <end position="18"/>
    </location>
</feature>
<evidence type="ECO:0000256" key="6">
    <source>
        <dbReference type="ARBA" id="ARBA00022692"/>
    </source>
</evidence>
<dbReference type="InterPro" id="IPR043136">
    <property type="entry name" value="B30.2/SPRY_sf"/>
</dbReference>
<dbReference type="SUPFAM" id="SSF49899">
    <property type="entry name" value="Concanavalin A-like lectins/glucanases"/>
    <property type="match status" value="1"/>
</dbReference>
<dbReference type="GO" id="GO:0005774">
    <property type="term" value="C:vacuolar membrane"/>
    <property type="evidence" value="ECO:0007669"/>
    <property type="project" value="UniProtKB-SubCell"/>
</dbReference>
<evidence type="ECO:0000256" key="11">
    <source>
        <dbReference type="ARBA" id="ARBA00023136"/>
    </source>
</evidence>
<feature type="region of interest" description="Disordered" evidence="14">
    <location>
        <begin position="474"/>
        <end position="531"/>
    </location>
</feature>
<feature type="region of interest" description="Disordered" evidence="14">
    <location>
        <begin position="568"/>
        <end position="611"/>
    </location>
</feature>
<evidence type="ECO:0000256" key="16">
    <source>
        <dbReference type="SAM" id="SignalP"/>
    </source>
</evidence>
<dbReference type="OrthoDB" id="258495at2759"/>
<evidence type="ECO:0000256" key="14">
    <source>
        <dbReference type="SAM" id="MobiDB-lite"/>
    </source>
</evidence>
<sequence length="639" mass="72262">MLLKQLLFLCILQKFVRGFPILKRTDDSVAFGFPVNLLSPNQSPDYLLFVNDEVNIKNNNTGDDDNIFDFSIFLFFSFGIMLISYALLAIIYIIVKFIVHKVFQKKISLFGRRIGRGGILTDLESNVSTNNHEANTRSMNNSSNNHSSNRYDLSVYLDDEDDIQANLETLSSEEQFYYKQGEEYVKQNPPLLIPNTNRLNSQDGSSVVEDPIMTEQALQYIEEEGAHAWEFQADPNLPCDTVIVENKTYLTFLNYHYDASIMTSLPIPYQNRVYYYECKIYEIFPSENVSNNDLESDIISIGFATNPYPYFRLPGRHHHSVAYDSNGSRRFNNSFELTENLKHLLPKCEKGDVMGIGYRTRSGTVFFTHNGKKVKETEVGGHIKKWRLKYLYPIVGANFPCKLGCNFGTFGFVYIEANIKKWGFASMNGLKLAPPSYATIGEDVLLESCGEDEDETEAEDDDNDYDYLGEEYNEHADASSGGSSGSDVTRNKPSNTILRDSNNNNNNNIITSVNSTNRQRSKNQSIVTNDNVINSDSNYRFENIAPPPGFEFSTSVSQNGDSISLDYLPPNPPNYASDEDQPSVGLVRSSSDNARNRLLPDNQDQENGDANSDIDDFIIELANEDDMLLRENTLANQNV</sequence>
<evidence type="ECO:0000313" key="18">
    <source>
        <dbReference type="EMBL" id="SSD60566.1"/>
    </source>
</evidence>
<keyword evidence="11 15" id="KW-0472">Membrane</keyword>
<evidence type="ECO:0000256" key="3">
    <source>
        <dbReference type="ARBA" id="ARBA00006990"/>
    </source>
</evidence>
<evidence type="ECO:0000256" key="10">
    <source>
        <dbReference type="ARBA" id="ARBA00022989"/>
    </source>
</evidence>
<evidence type="ECO:0000256" key="12">
    <source>
        <dbReference type="ARBA" id="ARBA00023180"/>
    </source>
</evidence>
<dbReference type="Pfam" id="PF00622">
    <property type="entry name" value="SPRY"/>
    <property type="match status" value="1"/>
</dbReference>
<dbReference type="InterPro" id="IPR013320">
    <property type="entry name" value="ConA-like_dom_sf"/>
</dbReference>
<dbReference type="InterPro" id="IPR003877">
    <property type="entry name" value="SPRY_dom"/>
</dbReference>
<dbReference type="PROSITE" id="PS50188">
    <property type="entry name" value="B302_SPRY"/>
    <property type="match status" value="1"/>
</dbReference>
<keyword evidence="12" id="KW-0325">Glycoprotein</keyword>
<organism evidence="18 19">
    <name type="scientific">Saccharomycodes ludwigii</name>
    <dbReference type="NCBI Taxonomy" id="36035"/>
    <lineage>
        <taxon>Eukaryota</taxon>
        <taxon>Fungi</taxon>
        <taxon>Dikarya</taxon>
        <taxon>Ascomycota</taxon>
        <taxon>Saccharomycotina</taxon>
        <taxon>Saccharomycetes</taxon>
        <taxon>Saccharomycodales</taxon>
        <taxon>Saccharomycodaceae</taxon>
        <taxon>Saccharomycodes</taxon>
    </lineage>
</organism>
<keyword evidence="5" id="KW-0926">Vacuole</keyword>
<dbReference type="InterPro" id="IPR001870">
    <property type="entry name" value="B30.2/SPRY"/>
</dbReference>
<gene>
    <name evidence="18" type="ORF">SCODWIG_02327</name>
</gene>
<dbReference type="AlphaFoldDB" id="A0A376B783"/>
<evidence type="ECO:0000256" key="15">
    <source>
        <dbReference type="SAM" id="Phobius"/>
    </source>
</evidence>
<keyword evidence="8" id="KW-0653">Protein transport</keyword>
<keyword evidence="16" id="KW-0732">Signal</keyword>
<proteinExistence type="inferred from homology"/>
<keyword evidence="19" id="KW-1185">Reference proteome</keyword>
<feature type="chain" id="PRO_5016647037" evidence="16">
    <location>
        <begin position="19"/>
        <end position="639"/>
    </location>
</feature>
<name>A0A376B783_9ASCO</name>
<dbReference type="VEuPathDB" id="FungiDB:SCODWIG_02327"/>
<evidence type="ECO:0000256" key="5">
    <source>
        <dbReference type="ARBA" id="ARBA00022554"/>
    </source>
</evidence>
<keyword evidence="9" id="KW-0735">Signal-anchor</keyword>
<keyword evidence="4" id="KW-0813">Transport</keyword>
<dbReference type="GO" id="GO:0010008">
    <property type="term" value="C:endosome membrane"/>
    <property type="evidence" value="ECO:0007669"/>
    <property type="project" value="UniProtKB-SubCell"/>
</dbReference>
<dbReference type="InterPro" id="IPR050618">
    <property type="entry name" value="Ubq-SigPath_Reg"/>
</dbReference>
<evidence type="ECO:0000259" key="17">
    <source>
        <dbReference type="PROSITE" id="PS50188"/>
    </source>
</evidence>
<reference evidence="19" key="1">
    <citation type="submission" date="2018-06" db="EMBL/GenBank/DDBJ databases">
        <authorList>
            <person name="Guldener U."/>
        </authorList>
    </citation>
    <scope>NUCLEOTIDE SEQUENCE [LARGE SCALE GENOMIC DNA]</scope>
    <source>
        <strain evidence="19">UTAD17</strain>
    </source>
</reference>
<evidence type="ECO:0000256" key="1">
    <source>
        <dbReference type="ARBA" id="ARBA00004576"/>
    </source>
</evidence>
<comment type="function">
    <text evidence="13">Components of the endosome-vacuole trafficking pathway that regulates nutrient transport. May be involved in processes which determine whether plasma membrane proteins are degraded or routed to the plasma membrane.</text>
</comment>
<keyword evidence="6 15" id="KW-0812">Transmembrane</keyword>
<comment type="subcellular location">
    <subcellularLocation>
        <location evidence="2">Endosome membrane</location>
        <topology evidence="2">Single-pass type II membrane protein</topology>
    </subcellularLocation>
    <subcellularLocation>
        <location evidence="1">Vacuole membrane</location>
        <topology evidence="1">Single-pass type II membrane protein</topology>
    </subcellularLocation>
</comment>
<dbReference type="GO" id="GO:0015031">
    <property type="term" value="P:protein transport"/>
    <property type="evidence" value="ECO:0007669"/>
    <property type="project" value="UniProtKB-KW"/>
</dbReference>
<comment type="similarity">
    <text evidence="3">Belongs to the SSH4 family.</text>
</comment>
<dbReference type="Proteomes" id="UP000262825">
    <property type="component" value="Unassembled WGS sequence"/>
</dbReference>
<feature type="compositionally biased region" description="Polar residues" evidence="14">
    <location>
        <begin position="522"/>
        <end position="531"/>
    </location>
</feature>
<evidence type="ECO:0000256" key="8">
    <source>
        <dbReference type="ARBA" id="ARBA00022927"/>
    </source>
</evidence>
<feature type="compositionally biased region" description="Low complexity" evidence="14">
    <location>
        <begin position="494"/>
        <end position="517"/>
    </location>
</feature>
<evidence type="ECO:0000256" key="13">
    <source>
        <dbReference type="ARBA" id="ARBA00025244"/>
    </source>
</evidence>
<evidence type="ECO:0000256" key="4">
    <source>
        <dbReference type="ARBA" id="ARBA00022448"/>
    </source>
</evidence>
<evidence type="ECO:0000313" key="19">
    <source>
        <dbReference type="Proteomes" id="UP000262825"/>
    </source>
</evidence>
<dbReference type="FunFam" id="2.60.120.920:FF:000065">
    <property type="entry name" value="Ear1p"/>
    <property type="match status" value="1"/>
</dbReference>
<keyword evidence="7" id="KW-0967">Endosome</keyword>
<evidence type="ECO:0000256" key="9">
    <source>
        <dbReference type="ARBA" id="ARBA00022968"/>
    </source>
</evidence>
<dbReference type="Gene3D" id="2.60.120.920">
    <property type="match status" value="1"/>
</dbReference>
<accession>A0A376B783</accession>